<dbReference type="AlphaFoldDB" id="A0A1G9IQ48"/>
<reference evidence="2 3" key="1">
    <citation type="submission" date="2016-10" db="EMBL/GenBank/DDBJ databases">
        <authorList>
            <person name="de Groot N.N."/>
        </authorList>
    </citation>
    <scope>NUCLEOTIDE SEQUENCE [LARGE SCALE GENOMIC DNA]</scope>
    <source>
        <strain evidence="2 3">DSM 21668</strain>
    </source>
</reference>
<sequence>MMKKVLVSLLVLAGFSSYAQDYKPWKLTVAGGYARPWNKGGKSGFVYSAEPQYGVSNFFDIGLRLEQAFINRPEVLNGLAYDSEAKSALSGMATLNYNIRLATTVKLYAGTGVGLYRFGSSQKTINGQPYTLKTATRTGLLLRTGLKIEQWSAELAYNFIPSVTDKSTTTGDKLVGKNSYFTIKVGYTFGGGLKE</sequence>
<keyword evidence="3" id="KW-1185">Reference proteome</keyword>
<name>A0A1G9IQ48_9BACT</name>
<dbReference type="Proteomes" id="UP000198901">
    <property type="component" value="Unassembled WGS sequence"/>
</dbReference>
<evidence type="ECO:0000256" key="1">
    <source>
        <dbReference type="SAM" id="SignalP"/>
    </source>
</evidence>
<dbReference type="SUPFAM" id="SSF56925">
    <property type="entry name" value="OMPA-like"/>
    <property type="match status" value="1"/>
</dbReference>
<gene>
    <name evidence="2" type="ORF">SAMN04488090_0573</name>
</gene>
<dbReference type="STRING" id="563176.SAMN04488090_0573"/>
<accession>A0A1G9IQ48</accession>
<evidence type="ECO:0000313" key="2">
    <source>
        <dbReference type="EMBL" id="SDL27271.1"/>
    </source>
</evidence>
<dbReference type="OrthoDB" id="1161695at2"/>
<protein>
    <submittedName>
        <fullName evidence="2">Opacity protein</fullName>
    </submittedName>
</protein>
<keyword evidence="1" id="KW-0732">Signal</keyword>
<dbReference type="Gene3D" id="2.40.160.20">
    <property type="match status" value="1"/>
</dbReference>
<proteinExistence type="predicted"/>
<dbReference type="InterPro" id="IPR011250">
    <property type="entry name" value="OMP/PagP_B-barrel"/>
</dbReference>
<organism evidence="2 3">
    <name type="scientific">Siphonobacter aquaeclarae</name>
    <dbReference type="NCBI Taxonomy" id="563176"/>
    <lineage>
        <taxon>Bacteria</taxon>
        <taxon>Pseudomonadati</taxon>
        <taxon>Bacteroidota</taxon>
        <taxon>Cytophagia</taxon>
        <taxon>Cytophagales</taxon>
        <taxon>Cytophagaceae</taxon>
        <taxon>Siphonobacter</taxon>
    </lineage>
</organism>
<dbReference type="EMBL" id="FNGS01000001">
    <property type="protein sequence ID" value="SDL27271.1"/>
    <property type="molecule type" value="Genomic_DNA"/>
</dbReference>
<feature type="signal peptide" evidence="1">
    <location>
        <begin position="1"/>
        <end position="19"/>
    </location>
</feature>
<feature type="chain" id="PRO_5011730260" evidence="1">
    <location>
        <begin position="20"/>
        <end position="195"/>
    </location>
</feature>
<evidence type="ECO:0000313" key="3">
    <source>
        <dbReference type="Proteomes" id="UP000198901"/>
    </source>
</evidence>